<sequence>MYAQRPLAYAPTPYSYTPNTARSASINLDEEVKLASSSAERDLYESLAEIYSIIVTLDGLEKAYIKDVVTEAEYTETCSRLLKQYKSSLGDDTVAREFVDLDTFKQTWGLECPRATERLRIGLPATVEQASHTGPSGNSTSGAAGPPAGASGSLILTATENFITFLDALKLNMVSKDALHPLLSEVIQSVNKVTDTDFENRGKIIQWLITLNQMRATEELGEEQARELAFDIEQAYQGFKSTLELIDPALHSVPPNMITAEPDEPLHVLDLPQIYTKPSGTEILQTLALLTIKPRSFGTNTHEPVKSRTVESTGLTRYLTSIIASPLSWLDTDELREAIWDAAAARLSERSGRTAMPAMSRVFAVPTSWGEEYTLTLHEPSLTSDNLGMKTWVSSYLLSQRLHSLLESTPQLVPSTTVTPTPTLDPDRTLRALELGAGTGLVGLSFAALRGKSAKIHLTDLPDIVPNLAHNAALNVELLNKTAATVTTGVLDWSASPETPPTAEEQYDLILAADPLYSPEHPRLLVDTIAVWLSRGLGARVVLEMPLRDAYLPQVQDLRQRMDKLGLAVVEEAEETGYDDWETADGGAVAVRCWLNKIFLCSLRCQQRYGKISVTHFISPNLIAHVHPPPPLDTSLDSKIVKMVIGLLTITAIPTVTAISLGCSEQRKQNQRQDDEKRMAKFYTDVECTEDVEGASEIDGKRAVLRNNKVYIDDPDPTNRKAEAHAGQAFYIDYPEPDHMKDLKRGLGLVSSIQDSPPMLNWIYADKDTLELKYGNRTQSCEHVPGPWDWRDEETTVVLEKRGEFFAVKEEDGSWAVYFDRHGDELQGVFGDKAIVVPVHLKRSLVEPAQPDNDKKEGS</sequence>
<evidence type="ECO:0000256" key="2">
    <source>
        <dbReference type="ARBA" id="ARBA00022448"/>
    </source>
</evidence>
<feature type="domain" description="VPS28 C-terminal" evidence="6">
    <location>
        <begin position="150"/>
        <end position="244"/>
    </location>
</feature>
<evidence type="ECO:0000259" key="6">
    <source>
        <dbReference type="PROSITE" id="PS51310"/>
    </source>
</evidence>
<evidence type="ECO:0000256" key="5">
    <source>
        <dbReference type="PROSITE-ProRule" id="PRU00642"/>
    </source>
</evidence>
<reference evidence="9" key="1">
    <citation type="journal article" date="2017" name="Genome Biol.">
        <title>Comparative genomics reveals high biological diversity and specific adaptations in the industrially and medically important fungal genus Aspergillus.</title>
        <authorList>
            <person name="de Vries R.P."/>
            <person name="Riley R."/>
            <person name="Wiebenga A."/>
            <person name="Aguilar-Osorio G."/>
            <person name="Amillis S."/>
            <person name="Uchima C.A."/>
            <person name="Anderluh G."/>
            <person name="Asadollahi M."/>
            <person name="Askin M."/>
            <person name="Barry K."/>
            <person name="Battaglia E."/>
            <person name="Bayram O."/>
            <person name="Benocci T."/>
            <person name="Braus-Stromeyer S.A."/>
            <person name="Caldana C."/>
            <person name="Canovas D."/>
            <person name="Cerqueira G.C."/>
            <person name="Chen F."/>
            <person name="Chen W."/>
            <person name="Choi C."/>
            <person name="Clum A."/>
            <person name="Dos Santos R.A."/>
            <person name="Damasio A.R."/>
            <person name="Diallinas G."/>
            <person name="Emri T."/>
            <person name="Fekete E."/>
            <person name="Flipphi M."/>
            <person name="Freyberg S."/>
            <person name="Gallo A."/>
            <person name="Gournas C."/>
            <person name="Habgood R."/>
            <person name="Hainaut M."/>
            <person name="Harispe M.L."/>
            <person name="Henrissat B."/>
            <person name="Hilden K.S."/>
            <person name="Hope R."/>
            <person name="Hossain A."/>
            <person name="Karabika E."/>
            <person name="Karaffa L."/>
            <person name="Karanyi Z."/>
            <person name="Krasevec N."/>
            <person name="Kuo A."/>
            <person name="Kusch H."/>
            <person name="LaButti K."/>
            <person name="Lagendijk E.L."/>
            <person name="Lapidus A."/>
            <person name="Levasseur A."/>
            <person name="Lindquist E."/>
            <person name="Lipzen A."/>
            <person name="Logrieco A.F."/>
            <person name="MacCabe A."/>
            <person name="Maekelae M.R."/>
            <person name="Malavazi I."/>
            <person name="Melin P."/>
            <person name="Meyer V."/>
            <person name="Mielnichuk N."/>
            <person name="Miskei M."/>
            <person name="Molnar A.P."/>
            <person name="Mule G."/>
            <person name="Ngan C.Y."/>
            <person name="Orejas M."/>
            <person name="Orosz E."/>
            <person name="Ouedraogo J.P."/>
            <person name="Overkamp K.M."/>
            <person name="Park H.-S."/>
            <person name="Perrone G."/>
            <person name="Piumi F."/>
            <person name="Punt P.J."/>
            <person name="Ram A.F."/>
            <person name="Ramon A."/>
            <person name="Rauscher S."/>
            <person name="Record E."/>
            <person name="Riano-Pachon D.M."/>
            <person name="Robert V."/>
            <person name="Roehrig J."/>
            <person name="Ruller R."/>
            <person name="Salamov A."/>
            <person name="Salih N.S."/>
            <person name="Samson R.A."/>
            <person name="Sandor E."/>
            <person name="Sanguinetti M."/>
            <person name="Schuetze T."/>
            <person name="Sepcic K."/>
            <person name="Shelest E."/>
            <person name="Sherlock G."/>
            <person name="Sophianopoulou V."/>
            <person name="Squina F.M."/>
            <person name="Sun H."/>
            <person name="Susca A."/>
            <person name="Todd R.B."/>
            <person name="Tsang A."/>
            <person name="Unkles S.E."/>
            <person name="van de Wiele N."/>
            <person name="van Rossen-Uffink D."/>
            <person name="Oliveira J.V."/>
            <person name="Vesth T.C."/>
            <person name="Visser J."/>
            <person name="Yu J.-H."/>
            <person name="Zhou M."/>
            <person name="Andersen M.R."/>
            <person name="Archer D.B."/>
            <person name="Baker S.E."/>
            <person name="Benoit I."/>
            <person name="Brakhage A.A."/>
            <person name="Braus G.H."/>
            <person name="Fischer R."/>
            <person name="Frisvad J.C."/>
            <person name="Goldman G.H."/>
            <person name="Houbraken J."/>
            <person name="Oakley B."/>
            <person name="Pocsi I."/>
            <person name="Scazzocchio C."/>
            <person name="Seiboth B."/>
            <person name="vanKuyk P.A."/>
            <person name="Wortman J."/>
            <person name="Dyer P.S."/>
            <person name="Grigoriev I.V."/>
        </authorList>
    </citation>
    <scope>NUCLEOTIDE SEQUENCE [LARGE SCALE GENOMIC DNA]</scope>
    <source>
        <strain evidence="9">CBS 593.65</strain>
    </source>
</reference>
<organism evidence="8 9">
    <name type="scientific">Aspergillus sydowii CBS 593.65</name>
    <dbReference type="NCBI Taxonomy" id="1036612"/>
    <lineage>
        <taxon>Eukaryota</taxon>
        <taxon>Fungi</taxon>
        <taxon>Dikarya</taxon>
        <taxon>Ascomycota</taxon>
        <taxon>Pezizomycotina</taxon>
        <taxon>Eurotiomycetes</taxon>
        <taxon>Eurotiomycetidae</taxon>
        <taxon>Eurotiales</taxon>
        <taxon>Aspergillaceae</taxon>
        <taxon>Aspergillus</taxon>
        <taxon>Aspergillus subgen. Nidulantes</taxon>
    </lineage>
</organism>
<evidence type="ECO:0000256" key="3">
    <source>
        <dbReference type="ARBA" id="ARBA00022753"/>
    </source>
</evidence>
<feature type="domain" description="VPS28 N-terminal" evidence="7">
    <location>
        <begin position="21"/>
        <end position="129"/>
    </location>
</feature>
<dbReference type="FunFam" id="1.20.1440.200:FF:000003">
    <property type="entry name" value="Vacuolar protein sorting-associated protein 28"/>
    <property type="match status" value="1"/>
</dbReference>
<evidence type="ECO:0008006" key="10">
    <source>
        <dbReference type="Google" id="ProtNLM"/>
    </source>
</evidence>
<dbReference type="OrthoDB" id="433955at2759"/>
<dbReference type="GO" id="GO:0008757">
    <property type="term" value="F:S-adenosylmethionine-dependent methyltransferase activity"/>
    <property type="evidence" value="ECO:0007669"/>
    <property type="project" value="UniProtKB-ARBA"/>
</dbReference>
<gene>
    <name evidence="8" type="ORF">ASPSYDRAFT_142483</name>
</gene>
<dbReference type="GO" id="GO:0000813">
    <property type="term" value="C:ESCRT I complex"/>
    <property type="evidence" value="ECO:0007669"/>
    <property type="project" value="InterPro"/>
</dbReference>
<dbReference type="InterPro" id="IPR038358">
    <property type="entry name" value="VPS28_N_sf"/>
</dbReference>
<dbReference type="SUPFAM" id="SSF140111">
    <property type="entry name" value="Endosomal sorting complex assembly domain"/>
    <property type="match status" value="1"/>
</dbReference>
<dbReference type="SUPFAM" id="SSF140427">
    <property type="entry name" value="VPS28 C-terminal domain-like"/>
    <property type="match status" value="1"/>
</dbReference>
<dbReference type="Proteomes" id="UP000184356">
    <property type="component" value="Unassembled WGS sequence"/>
</dbReference>
<accession>A0A1L9TWL8</accession>
<dbReference type="InterPro" id="IPR017899">
    <property type="entry name" value="VPS28_C"/>
</dbReference>
<dbReference type="Pfam" id="PF10294">
    <property type="entry name" value="Methyltransf_16"/>
    <property type="match status" value="1"/>
</dbReference>
<dbReference type="InterPro" id="IPR019410">
    <property type="entry name" value="Methyltransf_16"/>
</dbReference>
<evidence type="ECO:0000259" key="7">
    <source>
        <dbReference type="PROSITE" id="PS51313"/>
    </source>
</evidence>
<dbReference type="InterPro" id="IPR037202">
    <property type="entry name" value="ESCRT_assembly_dom"/>
</dbReference>
<evidence type="ECO:0000313" key="8">
    <source>
        <dbReference type="EMBL" id="OJJ63782.1"/>
    </source>
</evidence>
<dbReference type="STRING" id="1036612.A0A1L9TWL8"/>
<dbReference type="Gene3D" id="1.20.120.1130">
    <property type="match status" value="1"/>
</dbReference>
<dbReference type="RefSeq" id="XP_040707588.1">
    <property type="nucleotide sequence ID" value="XM_040841243.1"/>
</dbReference>
<evidence type="ECO:0000256" key="4">
    <source>
        <dbReference type="ARBA" id="ARBA00022927"/>
    </source>
</evidence>
<dbReference type="PROSITE" id="PS51313">
    <property type="entry name" value="VPS28_N"/>
    <property type="match status" value="1"/>
</dbReference>
<dbReference type="Pfam" id="PF03997">
    <property type="entry name" value="VPS28"/>
    <property type="match status" value="1"/>
</dbReference>
<evidence type="ECO:0000313" key="9">
    <source>
        <dbReference type="Proteomes" id="UP000184356"/>
    </source>
</evidence>
<dbReference type="PANTHER" id="PTHR12937:SF0">
    <property type="entry name" value="VACUOLAR PROTEIN SORTING-ASSOCIATED PROTEIN 28 HOMOLOG"/>
    <property type="match status" value="1"/>
</dbReference>
<dbReference type="GO" id="GO:0044877">
    <property type="term" value="F:protein-containing complex binding"/>
    <property type="evidence" value="ECO:0007669"/>
    <property type="project" value="TreeGrafter"/>
</dbReference>
<dbReference type="SUPFAM" id="SSF53335">
    <property type="entry name" value="S-adenosyl-L-methionine-dependent methyltransferases"/>
    <property type="match status" value="1"/>
</dbReference>
<dbReference type="Gene3D" id="1.20.1440.200">
    <property type="match status" value="1"/>
</dbReference>
<dbReference type="Gene3D" id="3.40.50.150">
    <property type="entry name" value="Vaccinia Virus protein VP39"/>
    <property type="match status" value="1"/>
</dbReference>
<dbReference type="EMBL" id="KV878582">
    <property type="protein sequence ID" value="OJJ63782.1"/>
    <property type="molecule type" value="Genomic_DNA"/>
</dbReference>
<comment type="subcellular location">
    <subcellularLocation>
        <location evidence="1">Late endosome membrane</location>
        <topology evidence="1">Peripheral membrane protein</topology>
    </subcellularLocation>
</comment>
<dbReference type="InterPro" id="IPR037206">
    <property type="entry name" value="VPS28_C_sf"/>
</dbReference>
<keyword evidence="9" id="KW-1185">Reference proteome</keyword>
<dbReference type="InterPro" id="IPR007143">
    <property type="entry name" value="Vps28"/>
</dbReference>
<dbReference type="GO" id="GO:0031902">
    <property type="term" value="C:late endosome membrane"/>
    <property type="evidence" value="ECO:0007669"/>
    <property type="project" value="UniProtKB-SubCell"/>
</dbReference>
<dbReference type="AlphaFoldDB" id="A0A1L9TWL8"/>
<dbReference type="GO" id="GO:0043328">
    <property type="term" value="P:protein transport to vacuole involved in ubiquitin-dependent protein catabolic process via the multivesicular body sorting pathway"/>
    <property type="evidence" value="ECO:0007669"/>
    <property type="project" value="TreeGrafter"/>
</dbReference>
<dbReference type="PANTHER" id="PTHR12937">
    <property type="entry name" value="VACUOLAR PROTEIN SORTING 28, ISOFORM 2 VPS28"/>
    <property type="match status" value="1"/>
</dbReference>
<dbReference type="FunFam" id="1.20.120.1130:FF:000001">
    <property type="entry name" value="Vacuolar protein sorting-associated protein 28 homolog"/>
    <property type="match status" value="1"/>
</dbReference>
<dbReference type="GeneID" id="63757316"/>
<dbReference type="InterPro" id="IPR029063">
    <property type="entry name" value="SAM-dependent_MTases_sf"/>
</dbReference>
<evidence type="ECO:0000256" key="1">
    <source>
        <dbReference type="ARBA" id="ARBA00004633"/>
    </source>
</evidence>
<dbReference type="VEuPathDB" id="FungiDB:ASPSYDRAFT_142483"/>
<protein>
    <recommendedName>
        <fullName evidence="10">VPS28-domain-containing protein</fullName>
    </recommendedName>
</protein>
<dbReference type="PROSITE" id="PS51310">
    <property type="entry name" value="VPS28_C"/>
    <property type="match status" value="1"/>
</dbReference>
<comment type="similarity">
    <text evidence="5">Belongs to the VPS28 family.</text>
</comment>
<dbReference type="CDD" id="cd02440">
    <property type="entry name" value="AdoMet_MTases"/>
    <property type="match status" value="1"/>
</dbReference>
<proteinExistence type="inferred from homology"/>
<keyword evidence="2 5" id="KW-0813">Transport</keyword>
<keyword evidence="3" id="KW-0967">Endosome</keyword>
<name>A0A1L9TWL8_9EURO</name>
<dbReference type="InterPro" id="IPR017898">
    <property type="entry name" value="VPS28_N"/>
</dbReference>
<keyword evidence="4 5" id="KW-0653">Protein transport</keyword>